<comment type="caution">
    <text evidence="2">The sequence shown here is derived from an EMBL/GenBank/DDBJ whole genome shotgun (WGS) entry which is preliminary data.</text>
</comment>
<proteinExistence type="predicted"/>
<evidence type="ECO:0000313" key="3">
    <source>
        <dbReference type="Proteomes" id="UP000499080"/>
    </source>
</evidence>
<accession>A0A4Y2JL37</accession>
<evidence type="ECO:0000259" key="1">
    <source>
        <dbReference type="PROSITE" id="PS50879"/>
    </source>
</evidence>
<evidence type="ECO:0000313" key="2">
    <source>
        <dbReference type="EMBL" id="GBM89866.1"/>
    </source>
</evidence>
<dbReference type="OrthoDB" id="6437659at2759"/>
<dbReference type="PROSITE" id="PS50879">
    <property type="entry name" value="RNASE_H_1"/>
    <property type="match status" value="1"/>
</dbReference>
<dbReference type="InterPro" id="IPR002156">
    <property type="entry name" value="RNaseH_domain"/>
</dbReference>
<name>A0A4Y2JL37_ARAVE</name>
<sequence>MFQAIGSVGLSWVKAHAGIPGNDLADQNAKIAITDGQELNIPTPYTNVRRKIQNYILHSWQRHWEDSGKGVRVKGYVPTVDFNLLTHNTQLLFFSGHGHFPAYLYRFKQINNPSCICVCLGDADHFTFDCPHTLDFHFTRPSETNKPIWFSSFLKTP</sequence>
<dbReference type="GO" id="GO:0004523">
    <property type="term" value="F:RNA-DNA hybrid ribonuclease activity"/>
    <property type="evidence" value="ECO:0007669"/>
    <property type="project" value="InterPro"/>
</dbReference>
<dbReference type="GO" id="GO:0003676">
    <property type="term" value="F:nucleic acid binding"/>
    <property type="evidence" value="ECO:0007669"/>
    <property type="project" value="InterPro"/>
</dbReference>
<feature type="domain" description="RNase H type-1" evidence="1">
    <location>
        <begin position="1"/>
        <end position="34"/>
    </location>
</feature>
<keyword evidence="3" id="KW-1185">Reference proteome</keyword>
<gene>
    <name evidence="2" type="ORF">AVEN_111816_1</name>
</gene>
<protein>
    <recommendedName>
        <fullName evidence="1">RNase H type-1 domain-containing protein</fullName>
    </recommendedName>
</protein>
<dbReference type="InterPro" id="IPR012337">
    <property type="entry name" value="RNaseH-like_sf"/>
</dbReference>
<dbReference type="SUPFAM" id="SSF53098">
    <property type="entry name" value="Ribonuclease H-like"/>
    <property type="match status" value="1"/>
</dbReference>
<dbReference type="EMBL" id="BGPR01003580">
    <property type="protein sequence ID" value="GBM89866.1"/>
    <property type="molecule type" value="Genomic_DNA"/>
</dbReference>
<dbReference type="AlphaFoldDB" id="A0A4Y2JL37"/>
<organism evidence="2 3">
    <name type="scientific">Araneus ventricosus</name>
    <name type="common">Orbweaver spider</name>
    <name type="synonym">Epeira ventricosa</name>
    <dbReference type="NCBI Taxonomy" id="182803"/>
    <lineage>
        <taxon>Eukaryota</taxon>
        <taxon>Metazoa</taxon>
        <taxon>Ecdysozoa</taxon>
        <taxon>Arthropoda</taxon>
        <taxon>Chelicerata</taxon>
        <taxon>Arachnida</taxon>
        <taxon>Araneae</taxon>
        <taxon>Araneomorphae</taxon>
        <taxon>Entelegynae</taxon>
        <taxon>Araneoidea</taxon>
        <taxon>Araneidae</taxon>
        <taxon>Araneus</taxon>
    </lineage>
</organism>
<dbReference type="Proteomes" id="UP000499080">
    <property type="component" value="Unassembled WGS sequence"/>
</dbReference>
<reference evidence="2 3" key="1">
    <citation type="journal article" date="2019" name="Sci. Rep.">
        <title>Orb-weaving spider Araneus ventricosus genome elucidates the spidroin gene catalogue.</title>
        <authorList>
            <person name="Kono N."/>
            <person name="Nakamura H."/>
            <person name="Ohtoshi R."/>
            <person name="Moran D.A.P."/>
            <person name="Shinohara A."/>
            <person name="Yoshida Y."/>
            <person name="Fujiwara M."/>
            <person name="Mori M."/>
            <person name="Tomita M."/>
            <person name="Arakawa K."/>
        </authorList>
    </citation>
    <scope>NUCLEOTIDE SEQUENCE [LARGE SCALE GENOMIC DNA]</scope>
</reference>
<dbReference type="InterPro" id="IPR036397">
    <property type="entry name" value="RNaseH_sf"/>
</dbReference>
<dbReference type="Gene3D" id="3.30.420.10">
    <property type="entry name" value="Ribonuclease H-like superfamily/Ribonuclease H"/>
    <property type="match status" value="1"/>
</dbReference>